<dbReference type="Proteomes" id="UP000070121">
    <property type="component" value="Unassembled WGS sequence"/>
</dbReference>
<dbReference type="EMBL" id="JFFI01001298">
    <property type="protein sequence ID" value="KXH61299.1"/>
    <property type="molecule type" value="Genomic_DNA"/>
</dbReference>
<name>A0A135ULL6_9PEZI</name>
<dbReference type="STRING" id="1209931.A0A135ULL6"/>
<dbReference type="OrthoDB" id="4812780at2759"/>
<keyword evidence="2" id="KW-1185">Reference proteome</keyword>
<dbReference type="AlphaFoldDB" id="A0A135ULL6"/>
<evidence type="ECO:0000313" key="1">
    <source>
        <dbReference type="EMBL" id="KXH61299.1"/>
    </source>
</evidence>
<sequence length="185" mass="20514">MPSLKESQKPILARISSHASRPATWLNLFEITGLGSLDAFHLVPITADYLPDDFIAVPASAEVGAIVTITAVAGAQRLDDGPDSYPVIIGYGFQFDFRQHPGTNRENSAHQPSIALRWAKSPKYAPSLFPAPVWEDQNPFTAITLNGRFWVDAQLDGIRDWEWEDSPIFAFEFNFNQSIKKNGPA</sequence>
<accession>A0A135ULL6</accession>
<protein>
    <submittedName>
        <fullName evidence="1">Uncharacterized protein</fullName>
    </submittedName>
</protein>
<proteinExistence type="predicted"/>
<comment type="caution">
    <text evidence="1">The sequence shown here is derived from an EMBL/GenBank/DDBJ whole genome shotgun (WGS) entry which is preliminary data.</text>
</comment>
<reference evidence="1 2" key="1">
    <citation type="submission" date="2014-02" db="EMBL/GenBank/DDBJ databases">
        <title>The genome sequence of Colletotrichum salicis CBS 607.94.</title>
        <authorList>
            <person name="Baroncelli R."/>
            <person name="Thon M.R."/>
        </authorList>
    </citation>
    <scope>NUCLEOTIDE SEQUENCE [LARGE SCALE GENOMIC DNA]</scope>
    <source>
        <strain evidence="1 2">CBS 607.94</strain>
    </source>
</reference>
<organism evidence="1 2">
    <name type="scientific">Colletotrichum salicis</name>
    <dbReference type="NCBI Taxonomy" id="1209931"/>
    <lineage>
        <taxon>Eukaryota</taxon>
        <taxon>Fungi</taxon>
        <taxon>Dikarya</taxon>
        <taxon>Ascomycota</taxon>
        <taxon>Pezizomycotina</taxon>
        <taxon>Sordariomycetes</taxon>
        <taxon>Hypocreomycetidae</taxon>
        <taxon>Glomerellales</taxon>
        <taxon>Glomerellaceae</taxon>
        <taxon>Colletotrichum</taxon>
        <taxon>Colletotrichum acutatum species complex</taxon>
    </lineage>
</organism>
<evidence type="ECO:0000313" key="2">
    <source>
        <dbReference type="Proteomes" id="UP000070121"/>
    </source>
</evidence>
<gene>
    <name evidence="1" type="ORF">CSAL01_09872</name>
</gene>